<comment type="caution">
    <text evidence="2">The sequence shown here is derived from an EMBL/GenBank/DDBJ whole genome shotgun (WGS) entry which is preliminary data.</text>
</comment>
<dbReference type="AlphaFoldDB" id="X1DZA5"/>
<gene>
    <name evidence="2" type="ORF">S01H4_45762</name>
</gene>
<feature type="non-terminal residue" evidence="2">
    <location>
        <position position="33"/>
    </location>
</feature>
<organism evidence="2">
    <name type="scientific">marine sediment metagenome</name>
    <dbReference type="NCBI Taxonomy" id="412755"/>
    <lineage>
        <taxon>unclassified sequences</taxon>
        <taxon>metagenomes</taxon>
        <taxon>ecological metagenomes</taxon>
    </lineage>
</organism>
<protein>
    <submittedName>
        <fullName evidence="2">Uncharacterized protein</fullName>
    </submittedName>
</protein>
<name>X1DZA5_9ZZZZ</name>
<evidence type="ECO:0000313" key="2">
    <source>
        <dbReference type="EMBL" id="GAH01738.1"/>
    </source>
</evidence>
<feature type="compositionally biased region" description="Polar residues" evidence="1">
    <location>
        <begin position="1"/>
        <end position="19"/>
    </location>
</feature>
<accession>X1DZA5</accession>
<reference evidence="2" key="1">
    <citation type="journal article" date="2014" name="Front. Microbiol.">
        <title>High frequency of phylogenetically diverse reductive dehalogenase-homologous genes in deep subseafloor sedimentary metagenomes.</title>
        <authorList>
            <person name="Kawai M."/>
            <person name="Futagami T."/>
            <person name="Toyoda A."/>
            <person name="Takaki Y."/>
            <person name="Nishi S."/>
            <person name="Hori S."/>
            <person name="Arai W."/>
            <person name="Tsubouchi T."/>
            <person name="Morono Y."/>
            <person name="Uchiyama I."/>
            <person name="Ito T."/>
            <person name="Fujiyama A."/>
            <person name="Inagaki F."/>
            <person name="Takami H."/>
        </authorList>
    </citation>
    <scope>NUCLEOTIDE SEQUENCE</scope>
    <source>
        <strain evidence="2">Expedition CK06-06</strain>
    </source>
</reference>
<sequence length="33" mass="3581">MLTTDTKTSTPHATNSFPPKTSVFDLNALMTDP</sequence>
<evidence type="ECO:0000256" key="1">
    <source>
        <dbReference type="SAM" id="MobiDB-lite"/>
    </source>
</evidence>
<dbReference type="EMBL" id="BART01025509">
    <property type="protein sequence ID" value="GAH01738.1"/>
    <property type="molecule type" value="Genomic_DNA"/>
</dbReference>
<feature type="region of interest" description="Disordered" evidence="1">
    <location>
        <begin position="1"/>
        <end position="33"/>
    </location>
</feature>
<proteinExistence type="predicted"/>